<dbReference type="Pfam" id="PF00196">
    <property type="entry name" value="GerE"/>
    <property type="match status" value="1"/>
</dbReference>
<dbReference type="PRINTS" id="PR00038">
    <property type="entry name" value="HTHLUXR"/>
</dbReference>
<dbReference type="SUPFAM" id="SSF75516">
    <property type="entry name" value="Pheromone-binding domain of LuxR-like quorum-sensing transcription factors"/>
    <property type="match status" value="1"/>
</dbReference>
<gene>
    <name evidence="5" type="ORF">OO17_10665</name>
</gene>
<dbReference type="InterPro" id="IPR036693">
    <property type="entry name" value="TF_LuxR_autoind-bd_dom_sf"/>
</dbReference>
<dbReference type="Gene3D" id="3.30.450.80">
    <property type="entry name" value="Transcription factor LuxR-like, autoinducer-binding domain"/>
    <property type="match status" value="1"/>
</dbReference>
<evidence type="ECO:0000313" key="5">
    <source>
        <dbReference type="EMBL" id="KIZ43807.1"/>
    </source>
</evidence>
<evidence type="ECO:0000256" key="3">
    <source>
        <dbReference type="ARBA" id="ARBA00023163"/>
    </source>
</evidence>
<evidence type="ECO:0000259" key="4">
    <source>
        <dbReference type="PROSITE" id="PS50043"/>
    </source>
</evidence>
<dbReference type="PANTHER" id="PTHR44688">
    <property type="entry name" value="DNA-BINDING TRANSCRIPTIONAL ACTIVATOR DEVR_DOSR"/>
    <property type="match status" value="1"/>
</dbReference>
<evidence type="ECO:0000256" key="2">
    <source>
        <dbReference type="ARBA" id="ARBA00023125"/>
    </source>
</evidence>
<dbReference type="CDD" id="cd06170">
    <property type="entry name" value="LuxR_C_like"/>
    <property type="match status" value="1"/>
</dbReference>
<keyword evidence="1" id="KW-0805">Transcription regulation</keyword>
<keyword evidence="3" id="KW-0804">Transcription</keyword>
<dbReference type="SMART" id="SM00421">
    <property type="entry name" value="HTH_LUXR"/>
    <property type="match status" value="1"/>
</dbReference>
<dbReference type="InterPro" id="IPR036388">
    <property type="entry name" value="WH-like_DNA-bd_sf"/>
</dbReference>
<dbReference type="Pfam" id="PF03472">
    <property type="entry name" value="Autoind_bind"/>
    <property type="match status" value="1"/>
</dbReference>
<dbReference type="SUPFAM" id="SSF46894">
    <property type="entry name" value="C-terminal effector domain of the bipartite response regulators"/>
    <property type="match status" value="1"/>
</dbReference>
<name>A0A0D7EWJ7_RHOPL</name>
<evidence type="ECO:0000313" key="6">
    <source>
        <dbReference type="Proteomes" id="UP000032515"/>
    </source>
</evidence>
<dbReference type="InterPro" id="IPR005143">
    <property type="entry name" value="TF_LuxR_autoind-bd_dom"/>
</dbReference>
<dbReference type="GO" id="GO:0003677">
    <property type="term" value="F:DNA binding"/>
    <property type="evidence" value="ECO:0007669"/>
    <property type="project" value="UniProtKB-KW"/>
</dbReference>
<keyword evidence="2" id="KW-0238">DNA-binding</keyword>
<organism evidence="5 6">
    <name type="scientific">Rhodopseudomonas palustris</name>
    <dbReference type="NCBI Taxonomy" id="1076"/>
    <lineage>
        <taxon>Bacteria</taxon>
        <taxon>Pseudomonadati</taxon>
        <taxon>Pseudomonadota</taxon>
        <taxon>Alphaproteobacteria</taxon>
        <taxon>Hyphomicrobiales</taxon>
        <taxon>Nitrobacteraceae</taxon>
        <taxon>Rhodopseudomonas</taxon>
    </lineage>
</organism>
<dbReference type="RefSeq" id="WP_044409870.1">
    <property type="nucleotide sequence ID" value="NZ_JXXE01000209.1"/>
</dbReference>
<proteinExistence type="predicted"/>
<reference evidence="5 6" key="1">
    <citation type="submission" date="2014-11" db="EMBL/GenBank/DDBJ databases">
        <title>Genomics and ecophysiology of heterotrophic nitrogen fixing bacteria isolated from estuarine surface water.</title>
        <authorList>
            <person name="Bentzon-Tilia M."/>
            <person name="Severin I."/>
            <person name="Hansen L.H."/>
            <person name="Riemann L."/>
        </authorList>
    </citation>
    <scope>NUCLEOTIDE SEQUENCE [LARGE SCALE GENOMIC DNA]</scope>
    <source>
        <strain evidence="5 6">BAL398</strain>
    </source>
</reference>
<dbReference type="Gene3D" id="1.10.10.10">
    <property type="entry name" value="Winged helix-like DNA-binding domain superfamily/Winged helix DNA-binding domain"/>
    <property type="match status" value="1"/>
</dbReference>
<dbReference type="InterPro" id="IPR000792">
    <property type="entry name" value="Tscrpt_reg_LuxR_C"/>
</dbReference>
<dbReference type="OrthoDB" id="3170288at2"/>
<dbReference type="EMBL" id="JXXE01000209">
    <property type="protein sequence ID" value="KIZ43807.1"/>
    <property type="molecule type" value="Genomic_DNA"/>
</dbReference>
<dbReference type="InterPro" id="IPR016032">
    <property type="entry name" value="Sig_transdc_resp-reg_C-effctor"/>
</dbReference>
<protein>
    <recommendedName>
        <fullName evidence="4">HTH luxR-type domain-containing protein</fullName>
    </recommendedName>
</protein>
<dbReference type="PATRIC" id="fig|1076.23.peg.1674"/>
<evidence type="ECO:0000256" key="1">
    <source>
        <dbReference type="ARBA" id="ARBA00023015"/>
    </source>
</evidence>
<dbReference type="AlphaFoldDB" id="A0A0D7EWJ7"/>
<dbReference type="PANTHER" id="PTHR44688:SF16">
    <property type="entry name" value="DNA-BINDING TRANSCRIPTIONAL ACTIVATOR DEVR_DOSR"/>
    <property type="match status" value="1"/>
</dbReference>
<dbReference type="Proteomes" id="UP000032515">
    <property type="component" value="Unassembled WGS sequence"/>
</dbReference>
<sequence length="244" mass="27594">MAQLDNKHFQTAMAAIDDINSTTDERAIATAVQRAVGAFGFEHFCCAMPKSNQRQNFDACVLMNRWPSRWFEMYRNCNFQLHDPIARYTRSQSRSVYWSEIPIPDEPTARSIMTIAAGEHRLRHGLAIPIHGLNGYQAGISFAGFEIEQSGSVRSAIELIAIFAFNKLTHLKTETAAQDKILTPRQREILSWIAVGKTAWDIGRILDISQDTVNKLVAAAIERLQVTNRTHAVVEAIRRREIEI</sequence>
<dbReference type="GO" id="GO:0006355">
    <property type="term" value="P:regulation of DNA-templated transcription"/>
    <property type="evidence" value="ECO:0007669"/>
    <property type="project" value="InterPro"/>
</dbReference>
<dbReference type="PROSITE" id="PS50043">
    <property type="entry name" value="HTH_LUXR_2"/>
    <property type="match status" value="1"/>
</dbReference>
<feature type="domain" description="HTH luxR-type" evidence="4">
    <location>
        <begin position="175"/>
        <end position="240"/>
    </location>
</feature>
<accession>A0A0D7EWJ7</accession>
<dbReference type="PROSITE" id="PS00622">
    <property type="entry name" value="HTH_LUXR_1"/>
    <property type="match status" value="1"/>
</dbReference>
<comment type="caution">
    <text evidence="5">The sequence shown here is derived from an EMBL/GenBank/DDBJ whole genome shotgun (WGS) entry which is preliminary data.</text>
</comment>